<accession>A0A133S3U7</accession>
<dbReference type="AlphaFoldDB" id="A0A133S3U7"/>
<gene>
    <name evidence="1" type="ORF">HMPREF3233_01364</name>
</gene>
<organism evidence="1">
    <name type="scientific">Veillonella atypica</name>
    <dbReference type="NCBI Taxonomy" id="39777"/>
    <lineage>
        <taxon>Bacteria</taxon>
        <taxon>Bacillati</taxon>
        <taxon>Bacillota</taxon>
        <taxon>Negativicutes</taxon>
        <taxon>Veillonellales</taxon>
        <taxon>Veillonellaceae</taxon>
        <taxon>Veillonella</taxon>
    </lineage>
</organism>
<dbReference type="EMBL" id="LRQT01000070">
    <property type="protein sequence ID" value="KXA63271.1"/>
    <property type="molecule type" value="Genomic_DNA"/>
</dbReference>
<proteinExistence type="predicted"/>
<evidence type="ECO:0000313" key="2">
    <source>
        <dbReference type="Proteomes" id="UP000070226"/>
    </source>
</evidence>
<name>A0A133S3U7_9FIRM</name>
<evidence type="ECO:0000313" key="1">
    <source>
        <dbReference type="EMBL" id="KXA63271.1"/>
    </source>
</evidence>
<dbReference type="Proteomes" id="UP000070226">
    <property type="component" value="Unassembled WGS sequence"/>
</dbReference>
<protein>
    <submittedName>
        <fullName evidence="1">Uncharacterized protein</fullName>
    </submittedName>
</protein>
<sequence length="41" mass="4962">MVLGFLMLFTENLISDSKDEIWWEDKRVNSEVLCLITYYDM</sequence>
<reference evidence="1 2" key="1">
    <citation type="submission" date="2016-01" db="EMBL/GenBank/DDBJ databases">
        <authorList>
            <person name="Oliw E.H."/>
        </authorList>
    </citation>
    <scope>NUCLEOTIDE SEQUENCE [LARGE SCALE GENOMIC DNA]</scope>
    <source>
        <strain evidence="1 2">CMW7756B</strain>
    </source>
</reference>
<dbReference type="PATRIC" id="fig|39777.7.peg.1329"/>
<comment type="caution">
    <text evidence="1">The sequence shown here is derived from an EMBL/GenBank/DDBJ whole genome shotgun (WGS) entry which is preliminary data.</text>
</comment>